<proteinExistence type="predicted"/>
<dbReference type="EnsemblPlants" id="Zm00001eb168800_T001">
    <property type="protein sequence ID" value="Zm00001eb168800_P001"/>
    <property type="gene ID" value="Zm00001eb168800"/>
</dbReference>
<evidence type="ECO:0000313" key="3">
    <source>
        <dbReference type="Proteomes" id="UP000007305"/>
    </source>
</evidence>
<reference evidence="3" key="1">
    <citation type="journal article" date="2009" name="Science">
        <title>The B73 maize genome: complexity, diversity, and dynamics.</title>
        <authorList>
            <person name="Schnable P.S."/>
            <person name="Ware D."/>
            <person name="Fulton R.S."/>
            <person name="Stein J.C."/>
            <person name="Wei F."/>
            <person name="Pasternak S."/>
            <person name="Liang C."/>
            <person name="Zhang J."/>
            <person name="Fulton L."/>
            <person name="Graves T.A."/>
            <person name="Minx P."/>
            <person name="Reily A.D."/>
            <person name="Courtney L."/>
            <person name="Kruchowski S.S."/>
            <person name="Tomlinson C."/>
            <person name="Strong C."/>
            <person name="Delehaunty K."/>
            <person name="Fronick C."/>
            <person name="Courtney B."/>
            <person name="Rock S.M."/>
            <person name="Belter E."/>
            <person name="Du F."/>
            <person name="Kim K."/>
            <person name="Abbott R.M."/>
            <person name="Cotton M."/>
            <person name="Levy A."/>
            <person name="Marchetto P."/>
            <person name="Ochoa K."/>
            <person name="Jackson S.M."/>
            <person name="Gillam B."/>
            <person name="Chen W."/>
            <person name="Yan L."/>
            <person name="Higginbotham J."/>
            <person name="Cardenas M."/>
            <person name="Waligorski J."/>
            <person name="Applebaum E."/>
            <person name="Phelps L."/>
            <person name="Falcone J."/>
            <person name="Kanchi K."/>
            <person name="Thane T."/>
            <person name="Scimone A."/>
            <person name="Thane N."/>
            <person name="Henke J."/>
            <person name="Wang T."/>
            <person name="Ruppert J."/>
            <person name="Shah N."/>
            <person name="Rotter K."/>
            <person name="Hodges J."/>
            <person name="Ingenthron E."/>
            <person name="Cordes M."/>
            <person name="Kohlberg S."/>
            <person name="Sgro J."/>
            <person name="Delgado B."/>
            <person name="Mead K."/>
            <person name="Chinwalla A."/>
            <person name="Leonard S."/>
            <person name="Crouse K."/>
            <person name="Collura K."/>
            <person name="Kudrna D."/>
            <person name="Currie J."/>
            <person name="He R."/>
            <person name="Angelova A."/>
            <person name="Rajasekar S."/>
            <person name="Mueller T."/>
            <person name="Lomeli R."/>
            <person name="Scara G."/>
            <person name="Ko A."/>
            <person name="Delaney K."/>
            <person name="Wissotski M."/>
            <person name="Lopez G."/>
            <person name="Campos D."/>
            <person name="Braidotti M."/>
            <person name="Ashley E."/>
            <person name="Golser W."/>
            <person name="Kim H."/>
            <person name="Lee S."/>
            <person name="Lin J."/>
            <person name="Dujmic Z."/>
            <person name="Kim W."/>
            <person name="Talag J."/>
            <person name="Zuccolo A."/>
            <person name="Fan C."/>
            <person name="Sebastian A."/>
            <person name="Kramer M."/>
            <person name="Spiegel L."/>
            <person name="Nascimento L."/>
            <person name="Zutavern T."/>
            <person name="Miller B."/>
            <person name="Ambroise C."/>
            <person name="Muller S."/>
            <person name="Spooner W."/>
            <person name="Narechania A."/>
            <person name="Ren L."/>
            <person name="Wei S."/>
            <person name="Kumari S."/>
            <person name="Faga B."/>
            <person name="Levy M.J."/>
            <person name="McMahan L."/>
            <person name="Van Buren P."/>
            <person name="Vaughn M.W."/>
            <person name="Ying K."/>
            <person name="Yeh C.-T."/>
            <person name="Emrich S.J."/>
            <person name="Jia Y."/>
            <person name="Kalyanaraman A."/>
            <person name="Hsia A.-P."/>
            <person name="Barbazuk W.B."/>
            <person name="Baucom R.S."/>
            <person name="Brutnell T.P."/>
            <person name="Carpita N.C."/>
            <person name="Chaparro C."/>
            <person name="Chia J.-M."/>
            <person name="Deragon J.-M."/>
            <person name="Estill J.C."/>
            <person name="Fu Y."/>
            <person name="Jeddeloh J.A."/>
            <person name="Han Y."/>
            <person name="Lee H."/>
            <person name="Li P."/>
            <person name="Lisch D.R."/>
            <person name="Liu S."/>
            <person name="Liu Z."/>
            <person name="Nagel D.H."/>
            <person name="McCann M.C."/>
            <person name="SanMiguel P."/>
            <person name="Myers A.M."/>
            <person name="Nettleton D."/>
            <person name="Nguyen J."/>
            <person name="Penning B.W."/>
            <person name="Ponnala L."/>
            <person name="Schneider K.L."/>
            <person name="Schwartz D.C."/>
            <person name="Sharma A."/>
            <person name="Soderlund C."/>
            <person name="Springer N.M."/>
            <person name="Sun Q."/>
            <person name="Wang H."/>
            <person name="Waterman M."/>
            <person name="Westerman R."/>
            <person name="Wolfgruber T.K."/>
            <person name="Yang L."/>
            <person name="Yu Y."/>
            <person name="Zhang L."/>
            <person name="Zhou S."/>
            <person name="Zhu Q."/>
            <person name="Bennetzen J.L."/>
            <person name="Dawe R.K."/>
            <person name="Jiang J."/>
            <person name="Jiang N."/>
            <person name="Presting G.G."/>
            <person name="Wessler S.R."/>
            <person name="Aluru S."/>
            <person name="Martienssen R.A."/>
            <person name="Clifton S.W."/>
            <person name="McCombie W.R."/>
            <person name="Wing R.A."/>
            <person name="Wilson R.K."/>
        </authorList>
    </citation>
    <scope>NUCLEOTIDE SEQUENCE [LARGE SCALE GENOMIC DNA]</scope>
    <source>
        <strain evidence="3">cv. B73</strain>
    </source>
</reference>
<dbReference type="Gramene" id="Zm00001eb168800_T001">
    <property type="protein sequence ID" value="Zm00001eb168800_P001"/>
    <property type="gene ID" value="Zm00001eb168800"/>
</dbReference>
<reference evidence="2" key="3">
    <citation type="submission" date="2021-05" db="UniProtKB">
        <authorList>
            <consortium name="EnsemblPlants"/>
        </authorList>
    </citation>
    <scope>IDENTIFICATION</scope>
    <source>
        <strain evidence="2">cv. B73</strain>
    </source>
</reference>
<accession>A0A804NL56</accession>
<feature type="region of interest" description="Disordered" evidence="1">
    <location>
        <begin position="19"/>
        <end position="61"/>
    </location>
</feature>
<keyword evidence="3" id="KW-1185">Reference proteome</keyword>
<evidence type="ECO:0000256" key="1">
    <source>
        <dbReference type="SAM" id="MobiDB-lite"/>
    </source>
</evidence>
<feature type="compositionally biased region" description="Basic residues" evidence="1">
    <location>
        <begin position="19"/>
        <end position="36"/>
    </location>
</feature>
<dbReference type="InterPro" id="IPR036047">
    <property type="entry name" value="F-box-like_dom_sf"/>
</dbReference>
<organism evidence="2 3">
    <name type="scientific">Zea mays</name>
    <name type="common">Maize</name>
    <dbReference type="NCBI Taxonomy" id="4577"/>
    <lineage>
        <taxon>Eukaryota</taxon>
        <taxon>Viridiplantae</taxon>
        <taxon>Streptophyta</taxon>
        <taxon>Embryophyta</taxon>
        <taxon>Tracheophyta</taxon>
        <taxon>Spermatophyta</taxon>
        <taxon>Magnoliopsida</taxon>
        <taxon>Liliopsida</taxon>
        <taxon>Poales</taxon>
        <taxon>Poaceae</taxon>
        <taxon>PACMAD clade</taxon>
        <taxon>Panicoideae</taxon>
        <taxon>Andropogonodae</taxon>
        <taxon>Andropogoneae</taxon>
        <taxon>Tripsacinae</taxon>
        <taxon>Zea</taxon>
    </lineage>
</organism>
<dbReference type="AlphaFoldDB" id="A0A804NL56"/>
<dbReference type="SUPFAM" id="SSF81383">
    <property type="entry name" value="F-box domain"/>
    <property type="match status" value="1"/>
</dbReference>
<evidence type="ECO:0000313" key="2">
    <source>
        <dbReference type="EnsemblPlants" id="Zm00001eb168800_P001"/>
    </source>
</evidence>
<sequence>MLARRHAPPWFWRPLPSPPRRRAHGRQRALPCRRRGLPLPLSPAPTSSVVGQARQHRASRRAASLPSLLDDLLFSILLRIGSIRAAARTSVLSRRWRHVWARLPELRLGPCDAQPGATFLDFVDAVLDACTALIH</sequence>
<name>A0A804NL56_MAIZE</name>
<dbReference type="PANTHER" id="PTHR34709:SF68">
    <property type="entry name" value="OS07G0550432 PROTEIN"/>
    <property type="match status" value="1"/>
</dbReference>
<evidence type="ECO:0008006" key="4">
    <source>
        <dbReference type="Google" id="ProtNLM"/>
    </source>
</evidence>
<protein>
    <recommendedName>
        <fullName evidence="4">F-box domain-containing protein</fullName>
    </recommendedName>
</protein>
<dbReference type="InterPro" id="IPR055312">
    <property type="entry name" value="FBL15-like"/>
</dbReference>
<dbReference type="Proteomes" id="UP000007305">
    <property type="component" value="Chromosome 4"/>
</dbReference>
<reference evidence="2" key="2">
    <citation type="submission" date="2019-07" db="EMBL/GenBank/DDBJ databases">
        <authorList>
            <person name="Seetharam A."/>
            <person name="Woodhouse M."/>
            <person name="Cannon E."/>
        </authorList>
    </citation>
    <scope>NUCLEOTIDE SEQUENCE [LARGE SCALE GENOMIC DNA]</scope>
    <source>
        <strain evidence="2">cv. B73</strain>
    </source>
</reference>
<dbReference type="PANTHER" id="PTHR34709">
    <property type="entry name" value="OS10G0396666 PROTEIN"/>
    <property type="match status" value="1"/>
</dbReference>
<dbReference type="InParanoid" id="A0A804NL56"/>